<reference evidence="2 3" key="1">
    <citation type="submission" date="2015-06" db="EMBL/GenBank/DDBJ databases">
        <title>Genome sequence of Pseudoalteromonas aliena.</title>
        <authorList>
            <person name="Xie B.-B."/>
            <person name="Rong J.-C."/>
            <person name="Qin Q.-L."/>
            <person name="Zhang Y.-Z."/>
        </authorList>
    </citation>
    <scope>NUCLEOTIDE SEQUENCE [LARGE SCALE GENOMIC DNA]</scope>
    <source>
        <strain evidence="2 3">SW19</strain>
    </source>
</reference>
<proteinExistence type="predicted"/>
<evidence type="ECO:0000256" key="1">
    <source>
        <dbReference type="SAM" id="MobiDB-lite"/>
    </source>
</evidence>
<sequence>MKHGLVKEAQPLKSGQRKEQDQERFNSSNLSMHTSSALFVLVTDILKHLFTGE</sequence>
<dbReference type="EMBL" id="AQGU01000019">
    <property type="protein sequence ID" value="MBE0358009.1"/>
    <property type="molecule type" value="Genomic_DNA"/>
</dbReference>
<evidence type="ECO:0000313" key="3">
    <source>
        <dbReference type="Proteomes" id="UP000648482"/>
    </source>
</evidence>
<name>A0ABR9DUH3_9GAMM</name>
<accession>A0ABR9DUH3</accession>
<gene>
    <name evidence="2" type="ORF">PALI_a3857</name>
</gene>
<protein>
    <submittedName>
        <fullName evidence="2">Uncharacterized protein</fullName>
    </submittedName>
</protein>
<comment type="caution">
    <text evidence="2">The sequence shown here is derived from an EMBL/GenBank/DDBJ whole genome shotgun (WGS) entry which is preliminary data.</text>
</comment>
<evidence type="ECO:0000313" key="2">
    <source>
        <dbReference type="EMBL" id="MBE0358009.1"/>
    </source>
</evidence>
<keyword evidence="3" id="KW-1185">Reference proteome</keyword>
<feature type="region of interest" description="Disordered" evidence="1">
    <location>
        <begin position="1"/>
        <end position="29"/>
    </location>
</feature>
<organism evidence="2 3">
    <name type="scientific">Pseudoalteromonas aliena SW19</name>
    <dbReference type="NCBI Taxonomy" id="1314866"/>
    <lineage>
        <taxon>Bacteria</taxon>
        <taxon>Pseudomonadati</taxon>
        <taxon>Pseudomonadota</taxon>
        <taxon>Gammaproteobacteria</taxon>
        <taxon>Alteromonadales</taxon>
        <taxon>Pseudoalteromonadaceae</taxon>
        <taxon>Pseudoalteromonas</taxon>
    </lineage>
</organism>
<dbReference type="Proteomes" id="UP000648482">
    <property type="component" value="Unassembled WGS sequence"/>
</dbReference>